<comment type="caution">
    <text evidence="7">The sequence shown here is derived from an EMBL/GenBank/DDBJ whole genome shotgun (WGS) entry which is preliminary data.</text>
</comment>
<dbReference type="EMBL" id="BMKP01000005">
    <property type="protein sequence ID" value="GGF15079.1"/>
    <property type="molecule type" value="Genomic_DNA"/>
</dbReference>
<keyword evidence="2 5" id="KW-0812">Transmembrane</keyword>
<accession>A0ABQ1UDE8</accession>
<evidence type="ECO:0000256" key="3">
    <source>
        <dbReference type="ARBA" id="ARBA00022989"/>
    </source>
</evidence>
<dbReference type="Pfam" id="PF06271">
    <property type="entry name" value="RDD"/>
    <property type="match status" value="1"/>
</dbReference>
<organism evidence="7 8">
    <name type="scientific">Flavobacterium limi</name>
    <dbReference type="NCBI Taxonomy" id="2045105"/>
    <lineage>
        <taxon>Bacteria</taxon>
        <taxon>Pseudomonadati</taxon>
        <taxon>Bacteroidota</taxon>
        <taxon>Flavobacteriia</taxon>
        <taxon>Flavobacteriales</taxon>
        <taxon>Flavobacteriaceae</taxon>
        <taxon>Flavobacterium</taxon>
    </lineage>
</organism>
<evidence type="ECO:0000313" key="7">
    <source>
        <dbReference type="EMBL" id="GGF15079.1"/>
    </source>
</evidence>
<gene>
    <name evidence="7" type="ORF">GCM10011518_25570</name>
</gene>
<dbReference type="RefSeq" id="WP_163394651.1">
    <property type="nucleotide sequence ID" value="NZ_BMKP01000005.1"/>
</dbReference>
<evidence type="ECO:0000313" key="8">
    <source>
        <dbReference type="Proteomes" id="UP000655016"/>
    </source>
</evidence>
<dbReference type="Proteomes" id="UP000655016">
    <property type="component" value="Unassembled WGS sequence"/>
</dbReference>
<evidence type="ECO:0000256" key="2">
    <source>
        <dbReference type="ARBA" id="ARBA00022692"/>
    </source>
</evidence>
<evidence type="ECO:0000256" key="1">
    <source>
        <dbReference type="ARBA" id="ARBA00004141"/>
    </source>
</evidence>
<keyword evidence="4 5" id="KW-0472">Membrane</keyword>
<evidence type="ECO:0000259" key="6">
    <source>
        <dbReference type="Pfam" id="PF06271"/>
    </source>
</evidence>
<keyword evidence="8" id="KW-1185">Reference proteome</keyword>
<feature type="transmembrane region" description="Helical" evidence="5">
    <location>
        <begin position="176"/>
        <end position="197"/>
    </location>
</feature>
<feature type="domain" description="RDD" evidence="6">
    <location>
        <begin position="170"/>
        <end position="295"/>
    </location>
</feature>
<evidence type="ECO:0000256" key="5">
    <source>
        <dbReference type="SAM" id="Phobius"/>
    </source>
</evidence>
<feature type="transmembrane region" description="Helical" evidence="5">
    <location>
        <begin position="122"/>
        <end position="143"/>
    </location>
</feature>
<evidence type="ECO:0000256" key="4">
    <source>
        <dbReference type="ARBA" id="ARBA00023136"/>
    </source>
</evidence>
<proteinExistence type="predicted"/>
<feature type="transmembrane region" description="Helical" evidence="5">
    <location>
        <begin position="229"/>
        <end position="250"/>
    </location>
</feature>
<reference evidence="8" key="1">
    <citation type="journal article" date="2019" name="Int. J. Syst. Evol. Microbiol.">
        <title>The Global Catalogue of Microorganisms (GCM) 10K type strain sequencing project: providing services to taxonomists for standard genome sequencing and annotation.</title>
        <authorList>
            <consortium name="The Broad Institute Genomics Platform"/>
            <consortium name="The Broad Institute Genome Sequencing Center for Infectious Disease"/>
            <person name="Wu L."/>
            <person name="Ma J."/>
        </authorList>
    </citation>
    <scope>NUCLEOTIDE SEQUENCE [LARGE SCALE GENOMIC DNA]</scope>
    <source>
        <strain evidence="8">CGMCC 1.16060</strain>
    </source>
</reference>
<name>A0ABQ1UDE8_9FLAO</name>
<protein>
    <recommendedName>
        <fullName evidence="6">RDD domain-containing protein</fullName>
    </recommendedName>
</protein>
<sequence length="597" mass="69755">MKKAIAIISVILSFLGLMSVFLYSFEYRELIPFFSVLPFSKSELLREYFHDFGIVDLFFYVIFIVGIIVYLVSKYKETRLLRFIYSVILISKFVFVPIWIYNFYLSAKLRTLHPELDTNFSWIYSILYYIFHILIIVISFRIIKYLNSQRELDFSEKVYGEHISKVYTVATKGQRFFNYLIDSFVWLIIYSSIFSVVKNLVYMYSQIDSAAFNNTSIEHRFESDSSKDFIVFLYLLSFRFVYYLFFELVFKASPAKFLTETKVMDYEGKPTNFKGIFLRNFCRNIPLNPITFLFGYNLHDNWSATEVFQEKRIGVSGNKYLRCLFTIIGVLVVLCLGQTFYSKHQKESYQRQVYEQKIIHNKLAVSNLVIGDIIIIHHYGSNDYGQYILKVIKIIGDKIYFNKIDSNDYNYPDDESIIRNKEKYFFNELDSFSVNKKDLSKAIISAEEWLKIENHEVNNPDGFGFKLLKDNKNYFILNVIALGKPILKIEKGVSSELNYKVTELNLRISNLGISSKLIAVKSNQDDVSWTVDNTIIPVQIPVFRGNYSNDSVLNLKGKGDNIKNSDFTISVQDSLGKKYKYQILSNNGDSDVIIKPL</sequence>
<feature type="transmembrane region" description="Helical" evidence="5">
    <location>
        <begin position="320"/>
        <end position="341"/>
    </location>
</feature>
<keyword evidence="3 5" id="KW-1133">Transmembrane helix</keyword>
<feature type="transmembrane region" description="Helical" evidence="5">
    <location>
        <begin position="48"/>
        <end position="71"/>
    </location>
</feature>
<comment type="subcellular location">
    <subcellularLocation>
        <location evidence="1">Membrane</location>
        <topology evidence="1">Multi-pass membrane protein</topology>
    </subcellularLocation>
</comment>
<dbReference type="InterPro" id="IPR010432">
    <property type="entry name" value="RDD"/>
</dbReference>
<feature type="transmembrane region" description="Helical" evidence="5">
    <location>
        <begin position="83"/>
        <end position="102"/>
    </location>
</feature>